<organism evidence="2 3">
    <name type="scientific">Pleurotus eryngii</name>
    <name type="common">Boletus of the steppes</name>
    <dbReference type="NCBI Taxonomy" id="5323"/>
    <lineage>
        <taxon>Eukaryota</taxon>
        <taxon>Fungi</taxon>
        <taxon>Dikarya</taxon>
        <taxon>Basidiomycota</taxon>
        <taxon>Agaricomycotina</taxon>
        <taxon>Agaricomycetes</taxon>
        <taxon>Agaricomycetidae</taxon>
        <taxon>Agaricales</taxon>
        <taxon>Pleurotineae</taxon>
        <taxon>Pleurotaceae</taxon>
        <taxon>Pleurotus</taxon>
    </lineage>
</organism>
<feature type="region of interest" description="Disordered" evidence="1">
    <location>
        <begin position="94"/>
        <end position="118"/>
    </location>
</feature>
<dbReference type="AlphaFoldDB" id="A0A9P6A052"/>
<feature type="compositionally biased region" description="Acidic residues" evidence="1">
    <location>
        <begin position="35"/>
        <end position="49"/>
    </location>
</feature>
<name>A0A9P6A052_PLEER</name>
<feature type="compositionally biased region" description="Low complexity" evidence="1">
    <location>
        <begin position="50"/>
        <end position="65"/>
    </location>
</feature>
<dbReference type="Proteomes" id="UP000807025">
    <property type="component" value="Unassembled WGS sequence"/>
</dbReference>
<reference evidence="2" key="1">
    <citation type="submission" date="2020-11" db="EMBL/GenBank/DDBJ databases">
        <authorList>
            <consortium name="DOE Joint Genome Institute"/>
            <person name="Ahrendt S."/>
            <person name="Riley R."/>
            <person name="Andreopoulos W."/>
            <person name="Labutti K."/>
            <person name="Pangilinan J."/>
            <person name="Ruiz-Duenas F.J."/>
            <person name="Barrasa J.M."/>
            <person name="Sanchez-Garcia M."/>
            <person name="Camarero S."/>
            <person name="Miyauchi S."/>
            <person name="Serrano A."/>
            <person name="Linde D."/>
            <person name="Babiker R."/>
            <person name="Drula E."/>
            <person name="Ayuso-Fernandez I."/>
            <person name="Pacheco R."/>
            <person name="Padilla G."/>
            <person name="Ferreira P."/>
            <person name="Barriuso J."/>
            <person name="Kellner H."/>
            <person name="Castanera R."/>
            <person name="Alfaro M."/>
            <person name="Ramirez L."/>
            <person name="Pisabarro A.G."/>
            <person name="Kuo A."/>
            <person name="Tritt A."/>
            <person name="Lipzen A."/>
            <person name="He G."/>
            <person name="Yan M."/>
            <person name="Ng V."/>
            <person name="Cullen D."/>
            <person name="Martin F."/>
            <person name="Rosso M.-N."/>
            <person name="Henrissat B."/>
            <person name="Hibbett D."/>
            <person name="Martinez A.T."/>
            <person name="Grigoriev I.V."/>
        </authorList>
    </citation>
    <scope>NUCLEOTIDE SEQUENCE</scope>
    <source>
        <strain evidence="2">ATCC 90797</strain>
    </source>
</reference>
<evidence type="ECO:0000313" key="2">
    <source>
        <dbReference type="EMBL" id="KAF9496622.1"/>
    </source>
</evidence>
<keyword evidence="3" id="KW-1185">Reference proteome</keyword>
<feature type="region of interest" description="Disordered" evidence="1">
    <location>
        <begin position="1"/>
        <end position="68"/>
    </location>
</feature>
<gene>
    <name evidence="2" type="ORF">BDN71DRAFT_1445835</name>
</gene>
<protein>
    <submittedName>
        <fullName evidence="2">Uncharacterized protein</fullName>
    </submittedName>
</protein>
<dbReference type="EMBL" id="MU154550">
    <property type="protein sequence ID" value="KAF9496622.1"/>
    <property type="molecule type" value="Genomic_DNA"/>
</dbReference>
<evidence type="ECO:0000256" key="1">
    <source>
        <dbReference type="SAM" id="MobiDB-lite"/>
    </source>
</evidence>
<sequence length="764" mass="82821">MDSSPYTHSSSNSEVDNLSDSDWLEISSNTGSSTDNDDSESDLDRDDELSSMPLSRRSSMSLGSSRDGEVDAWEGFVDDAGRIQTPSNLGALAAPIDGGLASPVEETSVDRGQEDEEELRVKAGLDQSMVSTLSASRTSSSGLHASTSTAHNSFNDLRLSFPDPLTSSRDELVRSYGDVLEEEDVHAVTDAKPDIAAESEAEVVRPSLSDKQITGRPEVAISTQSILDRLNNTKFEIVLYGNSSDIKWSFVETLLQKVAPGGSWISLAYKGDLTSRWFPVEEFTGDKHERTDWTRVHDLTGDLTSPTSTFSRHHPSLAIVYLPSVIPPELPRHTLYLPVFVPFPSSTDPVGSGELARRAAQDNWDLLDIPASKVLRLKGKNSGVLFNSDDIHDTEPRQVCLALHQLVKKPLPSGFSVALITILSLILAVIMHSQFRTSAPTPTIPTHLVVRPTGHLTIHTTNSPVGVTRAIQTNHTTAIISSPVKDFAVAVIRPASTSLSVRRAAATSKLFKPPRKCSQSTTTGIAIRDPAEVMVRPSSAVAPVASTSAITVVTPLPGPSQPNIASSAAKFVTTTVASSPSALSIRLATTLANIYGDAARAVVQVVSQDVKELMDALDALLQAIGDQTSVLVRKSKVKASVLREHLNYRNKRARMKARELKDMGDRFVSYAGERLKERASKAKMRAYRLRESWAMSEPIQACWKAHEGTTGRIVKELARHSNSFKAVAKAHAASHGKIVNDIADRTKAKQRKRKARGLKRAASV</sequence>
<accession>A0A9P6A052</accession>
<dbReference type="OrthoDB" id="3256495at2759"/>
<comment type="caution">
    <text evidence="2">The sequence shown here is derived from an EMBL/GenBank/DDBJ whole genome shotgun (WGS) entry which is preliminary data.</text>
</comment>
<proteinExistence type="predicted"/>
<evidence type="ECO:0000313" key="3">
    <source>
        <dbReference type="Proteomes" id="UP000807025"/>
    </source>
</evidence>
<feature type="compositionally biased region" description="Polar residues" evidence="1">
    <location>
        <begin position="1"/>
        <end position="16"/>
    </location>
</feature>